<evidence type="ECO:0000313" key="3">
    <source>
        <dbReference type="Proteomes" id="UP001295684"/>
    </source>
</evidence>
<organism evidence="2 3">
    <name type="scientific">Euplotes crassus</name>
    <dbReference type="NCBI Taxonomy" id="5936"/>
    <lineage>
        <taxon>Eukaryota</taxon>
        <taxon>Sar</taxon>
        <taxon>Alveolata</taxon>
        <taxon>Ciliophora</taxon>
        <taxon>Intramacronucleata</taxon>
        <taxon>Spirotrichea</taxon>
        <taxon>Hypotrichia</taxon>
        <taxon>Euplotida</taxon>
        <taxon>Euplotidae</taxon>
        <taxon>Moneuplotes</taxon>
    </lineage>
</organism>
<dbReference type="EMBL" id="CAMPGE010008669">
    <property type="protein sequence ID" value="CAI2367558.1"/>
    <property type="molecule type" value="Genomic_DNA"/>
</dbReference>
<sequence>MSKTQDKNKLLVITPSVHNQPDCLPQEDQSEPHHYGNVPMLQNQRRIDPVAAEDDLKGPRRDSRGAKKVHQQLNLEIPKHKYTKSLGNTNRHDNFYTRIRKCAKANNRKEPTPYLHQRQERANSSSRNLVEMDQLRKIIDASTCTDQQDPHHSHENEAPAKIQRETSLKNSAQNKRIKNLQKKSPLNKGKIKTLVPKNIQIGTEEFEPLELKSLDGGICEGKEETKISSVASKVHSNSLTTNPYLNFNSANTFNRDKSLDKVVSPGMNNSFINSRNLIVLNRNLRNIAFLKSSNPLHGSKSKDRVLDLQSLDLSSNKHIENPGGVCTQKIHKEINDNNASQIITDDRSLDMYNPSIDTSLSINSIINRRSKPLTKNVSPYEERLCQGLASISSRDTFKINPSFKVEFSRVESTGRAGPIYKTAKREMFSKDQVSNITLNTEEDPVFQNQDSRSIIFPPNKMPDMKWSSIDQSQNLSGTKQVESKNISRRFLYRKRSSQVSKGRSHKLRDLSVSYNISKTVLPGIVPTTKTSKDLSRGRMKHIRSNKSDNVVPQSSDHHVMALLDGTDIANSDILERDEKRNKSCSLHDGFVLDLNITHFHKKYKIEPPKLLKKPPAEFFELRDEFLKRSFMEMKDWIQQQVYDHLAKEVQRLVARGEIVDTDCGYSKKISLFTVNGSKIKSFNNISPDLKVIIISLDGAFRGLQNSLKPSDSQKLRIIQEDNMRNAYFQLQKAFAKNCAAEDKHLVESYKNAEQREKMLDKYKYSRGFRPPYRGGLLKPPTEKKSSKSKTLTFRLMYDRVSKNKSGVKQKKKAHELLKEYADKKSIRETTIDTMDDLEKRINGHIDVYINKIKSQTEQE</sequence>
<evidence type="ECO:0000313" key="2">
    <source>
        <dbReference type="EMBL" id="CAI2367558.1"/>
    </source>
</evidence>
<keyword evidence="3" id="KW-1185">Reference proteome</keyword>
<name>A0AAD1XD83_EUPCR</name>
<evidence type="ECO:0000256" key="1">
    <source>
        <dbReference type="SAM" id="MobiDB-lite"/>
    </source>
</evidence>
<dbReference type="Proteomes" id="UP001295684">
    <property type="component" value="Unassembled WGS sequence"/>
</dbReference>
<proteinExistence type="predicted"/>
<comment type="caution">
    <text evidence="2">The sequence shown here is derived from an EMBL/GenBank/DDBJ whole genome shotgun (WGS) entry which is preliminary data.</text>
</comment>
<feature type="region of interest" description="Disordered" evidence="1">
    <location>
        <begin position="14"/>
        <end position="44"/>
    </location>
</feature>
<feature type="compositionally biased region" description="Basic and acidic residues" evidence="1">
    <location>
        <begin position="148"/>
        <end position="167"/>
    </location>
</feature>
<protein>
    <submittedName>
        <fullName evidence="2">Uncharacterized protein</fullName>
    </submittedName>
</protein>
<reference evidence="2" key="1">
    <citation type="submission" date="2023-07" db="EMBL/GenBank/DDBJ databases">
        <authorList>
            <consortium name="AG Swart"/>
            <person name="Singh M."/>
            <person name="Singh A."/>
            <person name="Seah K."/>
            <person name="Emmerich C."/>
        </authorList>
    </citation>
    <scope>NUCLEOTIDE SEQUENCE</scope>
    <source>
        <strain evidence="2">DP1</strain>
    </source>
</reference>
<feature type="region of interest" description="Disordered" evidence="1">
    <location>
        <begin position="144"/>
        <end position="175"/>
    </location>
</feature>
<gene>
    <name evidence="2" type="ORF">ECRASSUSDP1_LOCUS8845</name>
</gene>
<dbReference type="AlphaFoldDB" id="A0AAD1XD83"/>
<accession>A0AAD1XD83</accession>